<dbReference type="GO" id="GO:0005737">
    <property type="term" value="C:cytoplasm"/>
    <property type="evidence" value="ECO:0007669"/>
    <property type="project" value="TreeGrafter"/>
</dbReference>
<dbReference type="Gene3D" id="3.40.50.150">
    <property type="entry name" value="Vaccinia Virus protein VP39"/>
    <property type="match status" value="1"/>
</dbReference>
<dbReference type="Proteomes" id="UP000279307">
    <property type="component" value="Chromosome 6"/>
</dbReference>
<dbReference type="Pfam" id="PF01135">
    <property type="entry name" value="PCMT"/>
    <property type="match status" value="1"/>
</dbReference>
<feature type="compositionally biased region" description="Low complexity" evidence="2">
    <location>
        <begin position="420"/>
        <end position="446"/>
    </location>
</feature>
<dbReference type="GO" id="GO:0004719">
    <property type="term" value="F:protein-L-isoaspartate (D-aspartate) O-methyltransferase activity"/>
    <property type="evidence" value="ECO:0007669"/>
    <property type="project" value="InterPro"/>
</dbReference>
<organism evidence="3 4">
    <name type="scientific">Ooceraea biroi</name>
    <name type="common">Clonal raider ant</name>
    <name type="synonym">Cerapachys biroi</name>
    <dbReference type="NCBI Taxonomy" id="2015173"/>
    <lineage>
        <taxon>Eukaryota</taxon>
        <taxon>Metazoa</taxon>
        <taxon>Ecdysozoa</taxon>
        <taxon>Arthropoda</taxon>
        <taxon>Hexapoda</taxon>
        <taxon>Insecta</taxon>
        <taxon>Pterygota</taxon>
        <taxon>Neoptera</taxon>
        <taxon>Endopterygota</taxon>
        <taxon>Hymenoptera</taxon>
        <taxon>Apocrita</taxon>
        <taxon>Aculeata</taxon>
        <taxon>Formicoidea</taxon>
        <taxon>Formicidae</taxon>
        <taxon>Dorylinae</taxon>
        <taxon>Ooceraea</taxon>
    </lineage>
</organism>
<feature type="compositionally biased region" description="Low complexity" evidence="2">
    <location>
        <begin position="501"/>
        <end position="531"/>
    </location>
</feature>
<evidence type="ECO:0000256" key="2">
    <source>
        <dbReference type="SAM" id="MobiDB-lite"/>
    </source>
</evidence>
<comment type="caution">
    <text evidence="3">The sequence shown here is derived from an EMBL/GenBank/DDBJ whole genome shotgun (WGS) entry which is preliminary data.</text>
</comment>
<reference evidence="3 4" key="1">
    <citation type="journal article" date="2018" name="Genome Res.">
        <title>The genomic architecture and molecular evolution of ant odorant receptors.</title>
        <authorList>
            <person name="McKenzie S.K."/>
            <person name="Kronauer D.J.C."/>
        </authorList>
    </citation>
    <scope>NUCLEOTIDE SEQUENCE [LARGE SCALE GENOMIC DNA]</scope>
    <source>
        <strain evidence="3">Clonal line C1</strain>
    </source>
</reference>
<dbReference type="SUPFAM" id="SSF53335">
    <property type="entry name" value="S-adenosyl-L-methionine-dependent methyltransferases"/>
    <property type="match status" value="1"/>
</dbReference>
<sequence>MHNSRFKVVDRTPSQESRNAISARCGISNTFTNMGGAVSSGQNNDELVNNLMESGYIRTKKVEQVFRAVDRADYVLSSYREGAYKDLAWKHGNIHLSAPCIYSEVLEGLSLEPGLSFLNLGSGTGYLSTMAGLLLQQHGTNHGIELHEDCLKYAYERLEEFKQKSLALNEFDFCEPLFIQGNCLSIIPGRQYDRVYCGAACPESHEAFIKQLVRVGGILVMPYKDQLLRVQRVDEDTWLQYTMLPVSFATLVVPPPSEHNLLHLPECNPLSLQELCRGRIRHRLRQNIWCEHADLESKKPILPPHQRQSTQQRTLRRFVIPIFEESDEALTDDEQEISGRARFLLNVDAHPGEAITTTLQLVRAVIQPNQNDSQSPENQLVERVSNELADINEDIRDATVNVSYLERPQQRWEPSVRNPASGTSADDSTSAGHSSTTSADNANNDNNNRERSKRDAEKLVTAYSNMSESESDAEQESAFVQRKKIPKSEKTENSSTMRDVSFNNEEGSSSSNTTHSEITDTTDASDTTMDVDSPEIGNYKPPYRNTYGARATSKNSTSREDVTIAHYIDSNAFATYMKEKIQQLPLPFSVKLYMNYNRKL</sequence>
<evidence type="ECO:0000313" key="3">
    <source>
        <dbReference type="EMBL" id="RLU21862.1"/>
    </source>
</evidence>
<dbReference type="CDD" id="cd02440">
    <property type="entry name" value="AdoMet_MTases"/>
    <property type="match status" value="1"/>
</dbReference>
<feature type="region of interest" description="Disordered" evidence="2">
    <location>
        <begin position="406"/>
        <end position="558"/>
    </location>
</feature>
<dbReference type="InterPro" id="IPR000682">
    <property type="entry name" value="PCMT"/>
</dbReference>
<feature type="compositionally biased region" description="Basic and acidic residues" evidence="2">
    <location>
        <begin position="447"/>
        <end position="458"/>
    </location>
</feature>
<dbReference type="AlphaFoldDB" id="A0A3L8DNR2"/>
<evidence type="ECO:0008006" key="5">
    <source>
        <dbReference type="Google" id="ProtNLM"/>
    </source>
</evidence>
<protein>
    <recommendedName>
        <fullName evidence="5">Protein-L-isoaspartate O-methyltransferase domain-containing protein</fullName>
    </recommendedName>
</protein>
<evidence type="ECO:0000313" key="4">
    <source>
        <dbReference type="Proteomes" id="UP000279307"/>
    </source>
</evidence>
<name>A0A3L8DNR2_OOCBI</name>
<comment type="similarity">
    <text evidence="1">Belongs to the methyltransferase superfamily. L-isoaspartyl/D-aspartyl protein methyltransferase family.</text>
</comment>
<dbReference type="EMBL" id="QOIP01000006">
    <property type="protein sequence ID" value="RLU21862.1"/>
    <property type="molecule type" value="Genomic_DNA"/>
</dbReference>
<dbReference type="InterPro" id="IPR029063">
    <property type="entry name" value="SAM-dependent_MTases_sf"/>
</dbReference>
<dbReference type="PANTHER" id="PTHR11579">
    <property type="entry name" value="PROTEIN-L-ISOASPARTATE O-METHYLTRANSFERASE"/>
    <property type="match status" value="1"/>
</dbReference>
<proteinExistence type="inferred from homology"/>
<evidence type="ECO:0000256" key="1">
    <source>
        <dbReference type="ARBA" id="ARBA00005369"/>
    </source>
</evidence>
<dbReference type="OrthoDB" id="10257972at2759"/>
<accession>A0A3L8DNR2</accession>
<dbReference type="PANTHER" id="PTHR11579:SF9">
    <property type="entry name" value="PROTEIN-L-ISOASPARTATE O-METHYLTRANSFERASE"/>
    <property type="match status" value="1"/>
</dbReference>
<gene>
    <name evidence="3" type="ORF">DMN91_006239</name>
</gene>